<dbReference type="Gene3D" id="3.40.50.300">
    <property type="entry name" value="P-loop containing nucleotide triphosphate hydrolases"/>
    <property type="match status" value="1"/>
</dbReference>
<dbReference type="Pfam" id="PF21694">
    <property type="entry name" value="DNA_pol3_delta_C"/>
    <property type="match status" value="1"/>
</dbReference>
<evidence type="ECO:0000256" key="6">
    <source>
        <dbReference type="ARBA" id="ARBA00022932"/>
    </source>
</evidence>
<sequence>MIIFLYGEDTYRSRRKLEEIVAHYKEIHQSGLNLKYFDGNIVDFQDFKSELQTVSMFKEKKLLILTDVFSNQEFKDGFLKDAEWFVDSDNVILFYEEKGEFAHDRLFTFFKKHAQSQEFELLTGLKIKNWLKDEFTKNKTRIDPMALETMVNFAGNDLWQLANDVQKLVAYKRGKEIETKDVRLFVKPKLETDIFKTIDAISLKNKKQALNLLHKHLEKGDSPLYLLSMINFQFRNILGVKDLAERGEPLSSSGLKPFLARKSSEQARKFTYDELKKIYQKIFQIDYSIKTGKLDPQAALDLLIAEL</sequence>
<accession>A0A1G2E9D8</accession>
<dbReference type="Pfam" id="PF06144">
    <property type="entry name" value="DNA_pol3_delta"/>
    <property type="match status" value="1"/>
</dbReference>
<dbReference type="InterPro" id="IPR048466">
    <property type="entry name" value="DNA_pol3_delta-like_C"/>
</dbReference>
<gene>
    <name evidence="11" type="ORF">A3D46_02845</name>
</gene>
<dbReference type="Gene3D" id="1.10.8.60">
    <property type="match status" value="1"/>
</dbReference>
<evidence type="ECO:0000256" key="7">
    <source>
        <dbReference type="ARBA" id="ARBA00034754"/>
    </source>
</evidence>
<evidence type="ECO:0000256" key="5">
    <source>
        <dbReference type="ARBA" id="ARBA00022705"/>
    </source>
</evidence>
<dbReference type="EMBL" id="MHMD01000002">
    <property type="protein sequence ID" value="OGZ22319.1"/>
    <property type="molecule type" value="Genomic_DNA"/>
</dbReference>
<dbReference type="Gene3D" id="1.20.272.10">
    <property type="match status" value="1"/>
</dbReference>
<dbReference type="NCBIfam" id="TIGR01128">
    <property type="entry name" value="holA"/>
    <property type="match status" value="1"/>
</dbReference>
<evidence type="ECO:0000256" key="4">
    <source>
        <dbReference type="ARBA" id="ARBA00022695"/>
    </source>
</evidence>
<keyword evidence="5" id="KW-0235">DNA replication</keyword>
<dbReference type="SUPFAM" id="SSF48019">
    <property type="entry name" value="post-AAA+ oligomerization domain-like"/>
    <property type="match status" value="1"/>
</dbReference>
<evidence type="ECO:0000256" key="1">
    <source>
        <dbReference type="ARBA" id="ARBA00012417"/>
    </source>
</evidence>
<evidence type="ECO:0000259" key="9">
    <source>
        <dbReference type="Pfam" id="PF06144"/>
    </source>
</evidence>
<dbReference type="SUPFAM" id="SSF52540">
    <property type="entry name" value="P-loop containing nucleoside triphosphate hydrolases"/>
    <property type="match status" value="1"/>
</dbReference>
<dbReference type="GO" id="GO:0006261">
    <property type="term" value="P:DNA-templated DNA replication"/>
    <property type="evidence" value="ECO:0007669"/>
    <property type="project" value="TreeGrafter"/>
</dbReference>
<organism evidence="11 12">
    <name type="scientific">Candidatus Nealsonbacteria bacterium RIFCSPHIGHO2_02_FULL_43_13</name>
    <dbReference type="NCBI Taxonomy" id="1801668"/>
    <lineage>
        <taxon>Bacteria</taxon>
        <taxon>Candidatus Nealsoniibacteriota</taxon>
    </lineage>
</organism>
<dbReference type="Proteomes" id="UP000178703">
    <property type="component" value="Unassembled WGS sequence"/>
</dbReference>
<comment type="caution">
    <text evidence="11">The sequence shown here is derived from an EMBL/GenBank/DDBJ whole genome shotgun (WGS) entry which is preliminary data.</text>
</comment>
<evidence type="ECO:0000256" key="3">
    <source>
        <dbReference type="ARBA" id="ARBA00022679"/>
    </source>
</evidence>
<dbReference type="STRING" id="1801668.A3D46_02845"/>
<keyword evidence="4" id="KW-0548">Nucleotidyltransferase</keyword>
<dbReference type="InterPro" id="IPR010372">
    <property type="entry name" value="DNA_pol3_delta_N"/>
</dbReference>
<dbReference type="GO" id="GO:0003887">
    <property type="term" value="F:DNA-directed DNA polymerase activity"/>
    <property type="evidence" value="ECO:0007669"/>
    <property type="project" value="UniProtKB-KW"/>
</dbReference>
<evidence type="ECO:0000313" key="11">
    <source>
        <dbReference type="EMBL" id="OGZ22319.1"/>
    </source>
</evidence>
<dbReference type="PANTHER" id="PTHR34388">
    <property type="entry name" value="DNA POLYMERASE III SUBUNIT DELTA"/>
    <property type="match status" value="1"/>
</dbReference>
<dbReference type="InterPro" id="IPR008921">
    <property type="entry name" value="DNA_pol3_clamp-load_cplx_C"/>
</dbReference>
<evidence type="ECO:0000256" key="8">
    <source>
        <dbReference type="ARBA" id="ARBA00049244"/>
    </source>
</evidence>
<comment type="similarity">
    <text evidence="7">Belongs to the DNA polymerase HolA subunit family.</text>
</comment>
<dbReference type="GO" id="GO:0003677">
    <property type="term" value="F:DNA binding"/>
    <property type="evidence" value="ECO:0007669"/>
    <property type="project" value="InterPro"/>
</dbReference>
<dbReference type="AlphaFoldDB" id="A0A1G2E9D8"/>
<keyword evidence="3" id="KW-0808">Transferase</keyword>
<proteinExistence type="inferred from homology"/>
<comment type="catalytic activity">
    <reaction evidence="8">
        <text>DNA(n) + a 2'-deoxyribonucleoside 5'-triphosphate = DNA(n+1) + diphosphate</text>
        <dbReference type="Rhea" id="RHEA:22508"/>
        <dbReference type="Rhea" id="RHEA-COMP:17339"/>
        <dbReference type="Rhea" id="RHEA-COMP:17340"/>
        <dbReference type="ChEBI" id="CHEBI:33019"/>
        <dbReference type="ChEBI" id="CHEBI:61560"/>
        <dbReference type="ChEBI" id="CHEBI:173112"/>
        <dbReference type="EC" id="2.7.7.7"/>
    </reaction>
</comment>
<reference evidence="11 12" key="1">
    <citation type="journal article" date="2016" name="Nat. Commun.">
        <title>Thousands of microbial genomes shed light on interconnected biogeochemical processes in an aquifer system.</title>
        <authorList>
            <person name="Anantharaman K."/>
            <person name="Brown C.T."/>
            <person name="Hug L.A."/>
            <person name="Sharon I."/>
            <person name="Castelle C.J."/>
            <person name="Probst A.J."/>
            <person name="Thomas B.C."/>
            <person name="Singh A."/>
            <person name="Wilkins M.J."/>
            <person name="Karaoz U."/>
            <person name="Brodie E.L."/>
            <person name="Williams K.H."/>
            <person name="Hubbard S.S."/>
            <person name="Banfield J.F."/>
        </authorList>
    </citation>
    <scope>NUCLEOTIDE SEQUENCE [LARGE SCALE GENOMIC DNA]</scope>
</reference>
<keyword evidence="6" id="KW-0239">DNA-directed DNA polymerase</keyword>
<name>A0A1G2E9D8_9BACT</name>
<evidence type="ECO:0000259" key="10">
    <source>
        <dbReference type="Pfam" id="PF21694"/>
    </source>
</evidence>
<feature type="domain" description="DNA polymerase III delta N-terminal" evidence="9">
    <location>
        <begin position="4"/>
        <end position="115"/>
    </location>
</feature>
<dbReference type="EC" id="2.7.7.7" evidence="1"/>
<evidence type="ECO:0000256" key="2">
    <source>
        <dbReference type="ARBA" id="ARBA00017703"/>
    </source>
</evidence>
<dbReference type="InterPro" id="IPR027417">
    <property type="entry name" value="P-loop_NTPase"/>
</dbReference>
<protein>
    <recommendedName>
        <fullName evidence="2">DNA polymerase III subunit delta</fullName>
        <ecNumber evidence="1">2.7.7.7</ecNumber>
    </recommendedName>
</protein>
<evidence type="ECO:0000313" key="12">
    <source>
        <dbReference type="Proteomes" id="UP000178703"/>
    </source>
</evidence>
<dbReference type="PANTHER" id="PTHR34388:SF1">
    <property type="entry name" value="DNA POLYMERASE III SUBUNIT DELTA"/>
    <property type="match status" value="1"/>
</dbReference>
<dbReference type="InterPro" id="IPR005790">
    <property type="entry name" value="DNA_polIII_delta"/>
</dbReference>
<feature type="domain" description="DNA polymerase III delta subunit-like C-terminal" evidence="10">
    <location>
        <begin position="191"/>
        <end position="306"/>
    </location>
</feature>
<dbReference type="GO" id="GO:0009360">
    <property type="term" value="C:DNA polymerase III complex"/>
    <property type="evidence" value="ECO:0007669"/>
    <property type="project" value="InterPro"/>
</dbReference>